<dbReference type="RefSeq" id="WP_207549826.1">
    <property type="nucleotide sequence ID" value="NZ_FNKK01000002.1"/>
</dbReference>
<dbReference type="GO" id="GO:0006596">
    <property type="term" value="P:polyamine biosynthetic process"/>
    <property type="evidence" value="ECO:0007669"/>
    <property type="project" value="UniProtKB-KW"/>
</dbReference>
<gene>
    <name evidence="2" type="ORF">SAMN04489764_0247</name>
</gene>
<dbReference type="InterPro" id="IPR029063">
    <property type="entry name" value="SAM-dependent_MTases_sf"/>
</dbReference>
<evidence type="ECO:0000256" key="1">
    <source>
        <dbReference type="ARBA" id="ARBA00023115"/>
    </source>
</evidence>
<evidence type="ECO:0000313" key="2">
    <source>
        <dbReference type="EMBL" id="SDQ33099.1"/>
    </source>
</evidence>
<dbReference type="PANTHER" id="PTHR43317:SF1">
    <property type="entry name" value="THERMOSPERMINE SYNTHASE ACAULIS5"/>
    <property type="match status" value="1"/>
</dbReference>
<dbReference type="PANTHER" id="PTHR43317">
    <property type="entry name" value="THERMOSPERMINE SYNTHASE ACAULIS5"/>
    <property type="match status" value="1"/>
</dbReference>
<sequence length="283" mass="30268">MARRGEREPMPGVYPVTYGEVELLRDLDRPGGWILTSDGVPQSYVDLDDPEYLDFEYVRLMADVIDLMEDGPLDVVHVGGGACTLPRYVAATRPGSRQIVVEPDAGLVQLVRDQLGLRSVPRLKVRIADGRAAGALLRDDSADLFVLDAFTGAVMPVELATVEYLEDVARVVRGGGTVLVNLADGKGLAFARRFMATITEAFPHVALLADPGVLRGRRFGNIIVAASRVSLPLDGLIRRAAGGPARARCMHGRALTDFIAGASPIHDGDAVTPPVPPPAVFGR</sequence>
<name>A0A1H1A0C4_9ACTN</name>
<accession>A0A1H1A0C4</accession>
<protein>
    <submittedName>
        <fullName evidence="2">Spermidine synthase</fullName>
    </submittedName>
</protein>
<proteinExistence type="predicted"/>
<dbReference type="Proteomes" id="UP000217103">
    <property type="component" value="Unassembled WGS sequence"/>
</dbReference>
<dbReference type="AlphaFoldDB" id="A0A1H1A0C4"/>
<keyword evidence="3" id="KW-1185">Reference proteome</keyword>
<reference evidence="2 3" key="1">
    <citation type="submission" date="2016-10" db="EMBL/GenBank/DDBJ databases">
        <authorList>
            <person name="de Groot N.N."/>
        </authorList>
    </citation>
    <scope>NUCLEOTIDE SEQUENCE [LARGE SCALE GENOMIC DNA]</scope>
    <source>
        <strain evidence="2 3">DSM 43794</strain>
    </source>
</reference>
<dbReference type="NCBIfam" id="NF037959">
    <property type="entry name" value="MFS_SpdSyn"/>
    <property type="match status" value="1"/>
</dbReference>
<dbReference type="STRING" id="35622.SAMN04489764_0247"/>
<dbReference type="EMBL" id="FNKK01000002">
    <property type="protein sequence ID" value="SDQ33099.1"/>
    <property type="molecule type" value="Genomic_DNA"/>
</dbReference>
<evidence type="ECO:0000313" key="3">
    <source>
        <dbReference type="Proteomes" id="UP000217103"/>
    </source>
</evidence>
<organism evidence="2 3">
    <name type="scientific">Thermostaphylospora chromogena</name>
    <dbReference type="NCBI Taxonomy" id="35622"/>
    <lineage>
        <taxon>Bacteria</taxon>
        <taxon>Bacillati</taxon>
        <taxon>Actinomycetota</taxon>
        <taxon>Actinomycetes</taxon>
        <taxon>Streptosporangiales</taxon>
        <taxon>Thermomonosporaceae</taxon>
        <taxon>Thermostaphylospora</taxon>
    </lineage>
</organism>
<keyword evidence="1" id="KW-0620">Polyamine biosynthesis</keyword>
<dbReference type="Gene3D" id="3.40.50.150">
    <property type="entry name" value="Vaccinia Virus protein VP39"/>
    <property type="match status" value="1"/>
</dbReference>
<dbReference type="SUPFAM" id="SSF53335">
    <property type="entry name" value="S-adenosyl-L-methionine-dependent methyltransferases"/>
    <property type="match status" value="1"/>
</dbReference>